<gene>
    <name evidence="3" type="ORF">GTC17259_04020</name>
</gene>
<dbReference type="SUPFAM" id="SSF51735">
    <property type="entry name" value="NAD(P)-binding Rossmann-fold domains"/>
    <property type="match status" value="1"/>
</dbReference>
<dbReference type="Gene3D" id="3.40.50.720">
    <property type="entry name" value="NAD(P)-binding Rossmann-like Domain"/>
    <property type="match status" value="1"/>
</dbReference>
<dbReference type="PROSITE" id="PS00061">
    <property type="entry name" value="ADH_SHORT"/>
    <property type="match status" value="1"/>
</dbReference>
<accession>A0AB33JAW3</accession>
<dbReference type="PANTHER" id="PTHR42760:SF115">
    <property type="entry name" value="3-OXOACYL-[ACYL-CARRIER-PROTEIN] REDUCTASE FABG"/>
    <property type="match status" value="1"/>
</dbReference>
<dbReference type="PRINTS" id="PR00080">
    <property type="entry name" value="SDRFAMILY"/>
</dbReference>
<dbReference type="AlphaFoldDB" id="A0AB33JAW3"/>
<evidence type="ECO:0000256" key="2">
    <source>
        <dbReference type="ARBA" id="ARBA00023002"/>
    </source>
</evidence>
<dbReference type="InterPro" id="IPR020904">
    <property type="entry name" value="Sc_DH/Rdtase_CS"/>
</dbReference>
<dbReference type="InterPro" id="IPR002347">
    <property type="entry name" value="SDR_fam"/>
</dbReference>
<evidence type="ECO:0000256" key="1">
    <source>
        <dbReference type="ARBA" id="ARBA00006484"/>
    </source>
</evidence>
<dbReference type="FunFam" id="3.40.50.720:FF:000084">
    <property type="entry name" value="Short-chain dehydrogenase reductase"/>
    <property type="match status" value="1"/>
</dbReference>
<dbReference type="Pfam" id="PF13561">
    <property type="entry name" value="adh_short_C2"/>
    <property type="match status" value="1"/>
</dbReference>
<reference evidence="3" key="1">
    <citation type="submission" date="2024-07" db="EMBL/GenBank/DDBJ databases">
        <title>Complete genome sequence of Prevotella sp. YM-2024 GTC17259.</title>
        <authorList>
            <person name="Hayashi M."/>
            <person name="Muto Y."/>
            <person name="Tanaka K."/>
            <person name="Niwa H."/>
        </authorList>
    </citation>
    <scope>NUCLEOTIDE SEQUENCE</scope>
    <source>
        <strain evidence="3">GTC17259</strain>
    </source>
</reference>
<evidence type="ECO:0000313" key="3">
    <source>
        <dbReference type="EMBL" id="BFO75352.1"/>
    </source>
</evidence>
<organism evidence="3">
    <name type="scientific">Prevotella sp. GTC17259</name>
    <dbReference type="NCBI Taxonomy" id="3236795"/>
    <lineage>
        <taxon>Bacteria</taxon>
        <taxon>Pseudomonadati</taxon>
        <taxon>Bacteroidota</taxon>
        <taxon>Bacteroidia</taxon>
        <taxon>Bacteroidales</taxon>
        <taxon>Prevotellaceae</taxon>
        <taxon>Prevotella</taxon>
    </lineage>
</organism>
<keyword evidence="2" id="KW-0560">Oxidoreductase</keyword>
<comment type="similarity">
    <text evidence="1">Belongs to the short-chain dehydrogenases/reductases (SDR) family.</text>
</comment>
<sequence>MENRRVFITGGAHGIGRALVEAFCHTSDKVAFCDIDTELGKEVAVETGAKFFQVDVTDKDALEDCMAALFKAWGDLDVIVNNVGIGIFKDITEVEVEEFDSVIATNLRSAFITSRLLARHRTTNGNTAYGRIVNLSSSRYLMSESGTEAYSASKGGIYSLTHALAISLAPYHITVNAIAPGWIHVREDEELRPLDHEFHPSGRVGEAEDIARACLFLCEEQNNFINGQTITIDGGVTRKMIYPE</sequence>
<dbReference type="PANTHER" id="PTHR42760">
    <property type="entry name" value="SHORT-CHAIN DEHYDROGENASES/REDUCTASES FAMILY MEMBER"/>
    <property type="match status" value="1"/>
</dbReference>
<protein>
    <submittedName>
        <fullName evidence="3">SDR family oxidoreductase</fullName>
    </submittedName>
</protein>
<proteinExistence type="inferred from homology"/>
<name>A0AB33JAW3_9BACT</name>
<dbReference type="InterPro" id="IPR036291">
    <property type="entry name" value="NAD(P)-bd_dom_sf"/>
</dbReference>
<dbReference type="EMBL" id="AP035787">
    <property type="protein sequence ID" value="BFO75352.1"/>
    <property type="molecule type" value="Genomic_DNA"/>
</dbReference>
<dbReference type="GO" id="GO:0016616">
    <property type="term" value="F:oxidoreductase activity, acting on the CH-OH group of donors, NAD or NADP as acceptor"/>
    <property type="evidence" value="ECO:0007669"/>
    <property type="project" value="TreeGrafter"/>
</dbReference>
<dbReference type="PRINTS" id="PR00081">
    <property type="entry name" value="GDHRDH"/>
</dbReference>